<dbReference type="EMBL" id="KZ825534">
    <property type="protein sequence ID" value="PYI29278.1"/>
    <property type="molecule type" value="Genomic_DNA"/>
</dbReference>
<dbReference type="AlphaFoldDB" id="A0A2V5HXR3"/>
<evidence type="ECO:0000313" key="1">
    <source>
        <dbReference type="EMBL" id="PYI29278.1"/>
    </source>
</evidence>
<proteinExistence type="predicted"/>
<accession>A0A2V5HXR3</accession>
<dbReference type="Proteomes" id="UP000248817">
    <property type="component" value="Unassembled WGS sequence"/>
</dbReference>
<reference evidence="1 2" key="1">
    <citation type="submission" date="2018-02" db="EMBL/GenBank/DDBJ databases">
        <title>The genomes of Aspergillus section Nigri reveals drivers in fungal speciation.</title>
        <authorList>
            <consortium name="DOE Joint Genome Institute"/>
            <person name="Vesth T.C."/>
            <person name="Nybo J."/>
            <person name="Theobald S."/>
            <person name="Brandl J."/>
            <person name="Frisvad J.C."/>
            <person name="Nielsen K.F."/>
            <person name="Lyhne E.K."/>
            <person name="Kogle M.E."/>
            <person name="Kuo A."/>
            <person name="Riley R."/>
            <person name="Clum A."/>
            <person name="Nolan M."/>
            <person name="Lipzen A."/>
            <person name="Salamov A."/>
            <person name="Henrissat B."/>
            <person name="Wiebenga A."/>
            <person name="De vries R.P."/>
            <person name="Grigoriev I.V."/>
            <person name="Mortensen U.H."/>
            <person name="Andersen M.R."/>
            <person name="Baker S.E."/>
        </authorList>
    </citation>
    <scope>NUCLEOTIDE SEQUENCE [LARGE SCALE GENOMIC DNA]</scope>
    <source>
        <strain evidence="1 2">CBS 114.80</strain>
    </source>
</reference>
<gene>
    <name evidence="1" type="ORF">BP00DRAFT_427730</name>
</gene>
<sequence length="96" mass="10585">MLAHSLRLSGLEEVGSQSTDNWETWAGQESERRTKLLAFCFLNIQPIAYGLPPIFWGHEFGLQLPCSCPEWTAPVQPHGCSFGKAVKTPVVLSATL</sequence>
<protein>
    <submittedName>
        <fullName evidence="1">Uncharacterized protein</fullName>
    </submittedName>
</protein>
<name>A0A2V5HXR3_9EURO</name>
<evidence type="ECO:0000313" key="2">
    <source>
        <dbReference type="Proteomes" id="UP000248817"/>
    </source>
</evidence>
<keyword evidence="2" id="KW-1185">Reference proteome</keyword>
<organism evidence="1 2">
    <name type="scientific">Aspergillus indologenus CBS 114.80</name>
    <dbReference type="NCBI Taxonomy" id="1450541"/>
    <lineage>
        <taxon>Eukaryota</taxon>
        <taxon>Fungi</taxon>
        <taxon>Dikarya</taxon>
        <taxon>Ascomycota</taxon>
        <taxon>Pezizomycotina</taxon>
        <taxon>Eurotiomycetes</taxon>
        <taxon>Eurotiomycetidae</taxon>
        <taxon>Eurotiales</taxon>
        <taxon>Aspergillaceae</taxon>
        <taxon>Aspergillus</taxon>
        <taxon>Aspergillus subgen. Circumdati</taxon>
    </lineage>
</organism>